<organism evidence="1 2">
    <name type="scientific">Rattus norvegicus</name>
    <name type="common">Rat</name>
    <dbReference type="NCBI Taxonomy" id="10116"/>
    <lineage>
        <taxon>Eukaryota</taxon>
        <taxon>Metazoa</taxon>
        <taxon>Chordata</taxon>
        <taxon>Craniata</taxon>
        <taxon>Vertebrata</taxon>
        <taxon>Euteleostomi</taxon>
        <taxon>Mammalia</taxon>
        <taxon>Eutheria</taxon>
        <taxon>Euarchontoglires</taxon>
        <taxon>Glires</taxon>
        <taxon>Rodentia</taxon>
        <taxon>Myomorpha</taxon>
        <taxon>Muroidea</taxon>
        <taxon>Muridae</taxon>
        <taxon>Murinae</taxon>
        <taxon>Rattus</taxon>
    </lineage>
</organism>
<dbReference type="Proteomes" id="UP000234681">
    <property type="component" value="Chromosome 5"/>
</dbReference>
<evidence type="ECO:0000313" key="2">
    <source>
        <dbReference type="Proteomes" id="UP000234681"/>
    </source>
</evidence>
<sequence>MSEMGQASASECDLVVRRTSDAAWLSWSNRTSFLTEGQNHRDEDAQADCRAERSLALRKCEHFKLGRNKKRKGHKVPF</sequence>
<gene>
    <name evidence="1" type="ORF">rCG_31159</name>
</gene>
<proteinExistence type="predicted"/>
<dbReference type="EMBL" id="CH473968">
    <property type="protein sequence ID" value="EDL80418.1"/>
    <property type="molecule type" value="Genomic_DNA"/>
</dbReference>
<name>A6IS67_RAT</name>
<protein>
    <submittedName>
        <fullName evidence="1">RCG31159</fullName>
    </submittedName>
</protein>
<evidence type="ECO:0000313" key="1">
    <source>
        <dbReference type="EMBL" id="EDL80418.1"/>
    </source>
</evidence>
<dbReference type="AlphaFoldDB" id="A6IS67"/>
<feature type="non-terminal residue" evidence="1">
    <location>
        <position position="78"/>
    </location>
</feature>
<reference evidence="2" key="1">
    <citation type="submission" date="2005-09" db="EMBL/GenBank/DDBJ databases">
        <authorList>
            <person name="Mural R.J."/>
            <person name="Li P.W."/>
            <person name="Adams M.D."/>
            <person name="Amanatides P.G."/>
            <person name="Baden-Tillson H."/>
            <person name="Barnstead M."/>
            <person name="Chin S.H."/>
            <person name="Dew I."/>
            <person name="Evans C.A."/>
            <person name="Ferriera S."/>
            <person name="Flanigan M."/>
            <person name="Fosler C."/>
            <person name="Glodek A."/>
            <person name="Gu Z."/>
            <person name="Holt R.A."/>
            <person name="Jennings D."/>
            <person name="Kraft C.L."/>
            <person name="Lu F."/>
            <person name="Nguyen T."/>
            <person name="Nusskern D.R."/>
            <person name="Pfannkoch C.M."/>
            <person name="Sitter C."/>
            <person name="Sutton G.G."/>
            <person name="Venter J.C."/>
            <person name="Wang Z."/>
            <person name="Woodage T."/>
            <person name="Zheng X.H."/>
            <person name="Zhong F."/>
        </authorList>
    </citation>
    <scope>NUCLEOTIDE SEQUENCE [LARGE SCALE GENOMIC DNA]</scope>
    <source>
        <strain>BN</strain>
        <strain evidence="2">Sprague-Dawley</strain>
    </source>
</reference>
<accession>A6IS67</accession>